<sequence length="187" mass="20705">MRRRPHGEEIRHKMLAEPEGCMQRVFQPELVTPPPPPPLRSDLPTLISAGAGPYDRGSPSLSPPPGGWPAAPDALGVHSNAVRRQIRSSASRTLSRLRRTSCPRRACACRASRRTRRRATRAPRPASRASCAMCSRRRAWMMGGLWSGLRSASRGAGRRGPRGSKGSRRRREGRAGTSSRQYREFAF</sequence>
<reference evidence="2 3" key="1">
    <citation type="submission" date="2021-08" db="EMBL/GenBank/DDBJ databases">
        <title>Draft Genome Sequence of Phanerochaete sordida strain YK-624.</title>
        <authorList>
            <person name="Mori T."/>
            <person name="Dohra H."/>
            <person name="Suzuki T."/>
            <person name="Kawagishi H."/>
            <person name="Hirai H."/>
        </authorList>
    </citation>
    <scope>NUCLEOTIDE SEQUENCE [LARGE SCALE GENOMIC DNA]</scope>
    <source>
        <strain evidence="2 3">YK-624</strain>
    </source>
</reference>
<feature type="region of interest" description="Disordered" evidence="1">
    <location>
        <begin position="150"/>
        <end position="187"/>
    </location>
</feature>
<feature type="region of interest" description="Disordered" evidence="1">
    <location>
        <begin position="28"/>
        <end position="73"/>
    </location>
</feature>
<evidence type="ECO:0000313" key="3">
    <source>
        <dbReference type="Proteomes" id="UP000703269"/>
    </source>
</evidence>
<comment type="caution">
    <text evidence="2">The sequence shown here is derived from an EMBL/GenBank/DDBJ whole genome shotgun (WGS) entry which is preliminary data.</text>
</comment>
<dbReference type="EMBL" id="BPQB01000036">
    <property type="protein sequence ID" value="GJE93902.1"/>
    <property type="molecule type" value="Genomic_DNA"/>
</dbReference>
<proteinExistence type="predicted"/>
<evidence type="ECO:0000313" key="2">
    <source>
        <dbReference type="EMBL" id="GJE93902.1"/>
    </source>
</evidence>
<dbReference type="AlphaFoldDB" id="A0A9P3GFH7"/>
<dbReference type="Proteomes" id="UP000703269">
    <property type="component" value="Unassembled WGS sequence"/>
</dbReference>
<keyword evidence="3" id="KW-1185">Reference proteome</keyword>
<name>A0A9P3GFH7_9APHY</name>
<evidence type="ECO:0000256" key="1">
    <source>
        <dbReference type="SAM" id="MobiDB-lite"/>
    </source>
</evidence>
<organism evidence="2 3">
    <name type="scientific">Phanerochaete sordida</name>
    <dbReference type="NCBI Taxonomy" id="48140"/>
    <lineage>
        <taxon>Eukaryota</taxon>
        <taxon>Fungi</taxon>
        <taxon>Dikarya</taxon>
        <taxon>Basidiomycota</taxon>
        <taxon>Agaricomycotina</taxon>
        <taxon>Agaricomycetes</taxon>
        <taxon>Polyporales</taxon>
        <taxon>Phanerochaetaceae</taxon>
        <taxon>Phanerochaete</taxon>
    </lineage>
</organism>
<feature type="compositionally biased region" description="Basic residues" evidence="1">
    <location>
        <begin position="156"/>
        <end position="172"/>
    </location>
</feature>
<protein>
    <submittedName>
        <fullName evidence="2">Uncharacterized protein</fullName>
    </submittedName>
</protein>
<gene>
    <name evidence="2" type="ORF">PsYK624_100670</name>
</gene>
<accession>A0A9P3GFH7</accession>